<evidence type="ECO:0000313" key="2">
    <source>
        <dbReference type="Proteomes" id="UP000218598"/>
    </source>
</evidence>
<dbReference type="AlphaFoldDB" id="A0A2A3YMG7"/>
<gene>
    <name evidence="1" type="ORF">CIK66_03635</name>
</gene>
<proteinExistence type="predicted"/>
<sequence>MTAIAQHAAPHPHPREDPHAVQILLCTAQFSDDAEVLDELARFAVTALVLRKIAHNPATTEHTLEHLIELDQRWLTFAVTRRRDLSPAFIERIARRLTDRNAIFHASSAPNASPETLRYLAAHPSAPPATAETVAQRLGTGPLSVA</sequence>
<keyword evidence="2" id="KW-1185">Reference proteome</keyword>
<protein>
    <submittedName>
        <fullName evidence="1">Uncharacterized protein</fullName>
    </submittedName>
</protein>
<accession>A0A2A3YMG7</accession>
<comment type="caution">
    <text evidence="1">The sequence shown here is derived from an EMBL/GenBank/DDBJ whole genome shotgun (WGS) entry which is preliminary data.</text>
</comment>
<reference evidence="1 2" key="1">
    <citation type="journal article" date="2017" name="Elife">
        <title>Extensive horizontal gene transfer in cheese-associated bacteria.</title>
        <authorList>
            <person name="Bonham K.S."/>
            <person name="Wolfe B.E."/>
            <person name="Dutton R.J."/>
        </authorList>
    </citation>
    <scope>NUCLEOTIDE SEQUENCE [LARGE SCALE GENOMIC DNA]</scope>
    <source>
        <strain evidence="1 2">341_9</strain>
    </source>
</reference>
<name>A0A2A3YMG7_9MICO</name>
<dbReference type="EMBL" id="NRGR01000006">
    <property type="protein sequence ID" value="PCC40481.1"/>
    <property type="molecule type" value="Genomic_DNA"/>
</dbReference>
<dbReference type="RefSeq" id="WP_096196582.1">
    <property type="nucleotide sequence ID" value="NZ_BAAAIQ010000012.1"/>
</dbReference>
<dbReference type="Proteomes" id="UP000218598">
    <property type="component" value="Unassembled WGS sequence"/>
</dbReference>
<organism evidence="1 2">
    <name type="scientific">Brachybacterium alimentarium</name>
    <dbReference type="NCBI Taxonomy" id="47845"/>
    <lineage>
        <taxon>Bacteria</taxon>
        <taxon>Bacillati</taxon>
        <taxon>Actinomycetota</taxon>
        <taxon>Actinomycetes</taxon>
        <taxon>Micrococcales</taxon>
        <taxon>Dermabacteraceae</taxon>
        <taxon>Brachybacterium</taxon>
    </lineage>
</organism>
<evidence type="ECO:0000313" key="1">
    <source>
        <dbReference type="EMBL" id="PCC40481.1"/>
    </source>
</evidence>